<dbReference type="Proteomes" id="UP000535511">
    <property type="component" value="Unassembled WGS sequence"/>
</dbReference>
<accession>A0A7Y9E391</accession>
<evidence type="ECO:0000313" key="8">
    <source>
        <dbReference type="Proteomes" id="UP000535511"/>
    </source>
</evidence>
<dbReference type="PROSITE" id="PS00073">
    <property type="entry name" value="ACYL_COA_DH_2"/>
    <property type="match status" value="1"/>
</dbReference>
<evidence type="ECO:0000256" key="3">
    <source>
        <dbReference type="ARBA" id="ARBA00022630"/>
    </source>
</evidence>
<dbReference type="AlphaFoldDB" id="A0A7Y9E391"/>
<organism evidence="7 8">
    <name type="scientific">Nocardioides panaciterrulae</name>
    <dbReference type="NCBI Taxonomy" id="661492"/>
    <lineage>
        <taxon>Bacteria</taxon>
        <taxon>Bacillati</taxon>
        <taxon>Actinomycetota</taxon>
        <taxon>Actinomycetes</taxon>
        <taxon>Propionibacteriales</taxon>
        <taxon>Nocardioidaceae</taxon>
        <taxon>Nocardioides</taxon>
    </lineage>
</organism>
<name>A0A7Y9E391_9ACTN</name>
<dbReference type="SUPFAM" id="SSF56645">
    <property type="entry name" value="Acyl-CoA dehydrogenase NM domain-like"/>
    <property type="match status" value="1"/>
</dbReference>
<keyword evidence="4" id="KW-0274">FAD</keyword>
<dbReference type="InterPro" id="IPR013786">
    <property type="entry name" value="AcylCoA_DH/ox_N"/>
</dbReference>
<evidence type="ECO:0000259" key="5">
    <source>
        <dbReference type="Pfam" id="PF00441"/>
    </source>
</evidence>
<feature type="domain" description="Acyl-CoA dehydrogenase/oxidase N-terminal" evidence="6">
    <location>
        <begin position="9"/>
        <end position="94"/>
    </location>
</feature>
<dbReference type="RefSeq" id="WP_179662308.1">
    <property type="nucleotide sequence ID" value="NZ_JACCBG010000001.1"/>
</dbReference>
<dbReference type="Gene3D" id="1.10.540.10">
    <property type="entry name" value="Acyl-CoA dehydrogenase/oxidase, N-terminal domain"/>
    <property type="match status" value="1"/>
</dbReference>
<dbReference type="Pfam" id="PF02771">
    <property type="entry name" value="Acyl-CoA_dh_N"/>
    <property type="match status" value="1"/>
</dbReference>
<keyword evidence="3" id="KW-0285">Flavoprotein</keyword>
<dbReference type="InterPro" id="IPR006089">
    <property type="entry name" value="Acyl-CoA_DH_CS"/>
</dbReference>
<protein>
    <submittedName>
        <fullName evidence="7">Alkylation response protein AidB-like acyl-CoA dehydrogenase</fullName>
    </submittedName>
</protein>
<dbReference type="PANTHER" id="PTHR43884">
    <property type="entry name" value="ACYL-COA DEHYDROGENASE"/>
    <property type="match status" value="1"/>
</dbReference>
<feature type="domain" description="Acyl-CoA dehydrogenase/oxidase C-terminal" evidence="5">
    <location>
        <begin position="212"/>
        <end position="324"/>
    </location>
</feature>
<evidence type="ECO:0000256" key="2">
    <source>
        <dbReference type="ARBA" id="ARBA00009347"/>
    </source>
</evidence>
<dbReference type="GO" id="GO:0050660">
    <property type="term" value="F:flavin adenine dinucleotide binding"/>
    <property type="evidence" value="ECO:0007669"/>
    <property type="project" value="InterPro"/>
</dbReference>
<evidence type="ECO:0000256" key="4">
    <source>
        <dbReference type="ARBA" id="ARBA00022827"/>
    </source>
</evidence>
<evidence type="ECO:0000259" key="6">
    <source>
        <dbReference type="Pfam" id="PF02771"/>
    </source>
</evidence>
<dbReference type="Pfam" id="PF00441">
    <property type="entry name" value="Acyl-CoA_dh_1"/>
    <property type="match status" value="1"/>
</dbReference>
<dbReference type="InterPro" id="IPR009100">
    <property type="entry name" value="AcylCoA_DH/oxidase_NM_dom_sf"/>
</dbReference>
<dbReference type="GO" id="GO:0003995">
    <property type="term" value="F:acyl-CoA dehydrogenase activity"/>
    <property type="evidence" value="ECO:0007669"/>
    <property type="project" value="InterPro"/>
</dbReference>
<keyword evidence="8" id="KW-1185">Reference proteome</keyword>
<dbReference type="PANTHER" id="PTHR43884:SF12">
    <property type="entry name" value="ISOVALERYL-COA DEHYDROGENASE, MITOCHONDRIAL-RELATED"/>
    <property type="match status" value="1"/>
</dbReference>
<dbReference type="InterPro" id="IPR036250">
    <property type="entry name" value="AcylCo_DH-like_C"/>
</dbReference>
<evidence type="ECO:0000256" key="1">
    <source>
        <dbReference type="ARBA" id="ARBA00001974"/>
    </source>
</evidence>
<sequence length="354" mass="35612">MTWRGPALTEDQRDLQAMLGGFAADHDVVLADDPDTVGGLVAALAELGVWTLGVAEEHGGGGADRTTTAVALVQLGRCWPALALAAAQAHAAAGLLGGDERCAELLGRLHAGGAAVAVVDAGSAHVRLHRTPDRLRGSIDRVDAAAEAPYVLVLAGDDTALLVDPAACRFSPVRRTGLGGALTRSVEVDADAAADALVVLTGVDVPAARAELRVGIAAAAAGIAAAAADDAAAYAAGRHQFGDALTAIPTVRQSLLAQASRTAVILDTVLAGRDADPVRSLATVREACDGALEVAAAALQSHGGYGYLAEYPAERHLRDAVSLRAAAALPGATVATARTLVGLAPAEVLTEEVT</sequence>
<dbReference type="EMBL" id="JACCBG010000001">
    <property type="protein sequence ID" value="NYD40413.1"/>
    <property type="molecule type" value="Genomic_DNA"/>
</dbReference>
<comment type="caution">
    <text evidence="7">The sequence shown here is derived from an EMBL/GenBank/DDBJ whole genome shotgun (WGS) entry which is preliminary data.</text>
</comment>
<dbReference type="InterPro" id="IPR009075">
    <property type="entry name" value="AcylCo_DH/oxidase_C"/>
</dbReference>
<dbReference type="SUPFAM" id="SSF47203">
    <property type="entry name" value="Acyl-CoA dehydrogenase C-terminal domain-like"/>
    <property type="match status" value="1"/>
</dbReference>
<comment type="similarity">
    <text evidence="2">Belongs to the acyl-CoA dehydrogenase family.</text>
</comment>
<proteinExistence type="inferred from homology"/>
<evidence type="ECO:0000313" key="7">
    <source>
        <dbReference type="EMBL" id="NYD40413.1"/>
    </source>
</evidence>
<comment type="cofactor">
    <cofactor evidence="1">
        <name>FAD</name>
        <dbReference type="ChEBI" id="CHEBI:57692"/>
    </cofactor>
</comment>
<dbReference type="InterPro" id="IPR037069">
    <property type="entry name" value="AcylCoA_DH/ox_N_sf"/>
</dbReference>
<gene>
    <name evidence="7" type="ORF">BJZ21_000496</name>
</gene>
<dbReference type="Gene3D" id="1.20.140.10">
    <property type="entry name" value="Butyryl-CoA Dehydrogenase, subunit A, domain 3"/>
    <property type="match status" value="1"/>
</dbReference>
<reference evidence="7 8" key="1">
    <citation type="submission" date="2020-07" db="EMBL/GenBank/DDBJ databases">
        <title>Sequencing the genomes of 1000 actinobacteria strains.</title>
        <authorList>
            <person name="Klenk H.-P."/>
        </authorList>
    </citation>
    <scope>NUCLEOTIDE SEQUENCE [LARGE SCALE GENOMIC DNA]</scope>
    <source>
        <strain evidence="7 8">DSM 21350</strain>
    </source>
</reference>